<dbReference type="CDD" id="cd00093">
    <property type="entry name" value="HTH_XRE"/>
    <property type="match status" value="1"/>
</dbReference>
<dbReference type="InterPro" id="IPR001387">
    <property type="entry name" value="Cro/C1-type_HTH"/>
</dbReference>
<dbReference type="Proteomes" id="UP000282674">
    <property type="component" value="Unassembled WGS sequence"/>
</dbReference>
<evidence type="ECO:0000313" key="2">
    <source>
        <dbReference type="Proteomes" id="UP000282674"/>
    </source>
</evidence>
<dbReference type="EMBL" id="RFFG01000010">
    <property type="protein sequence ID" value="RMI46168.1"/>
    <property type="molecule type" value="Genomic_DNA"/>
</dbReference>
<name>A0A3M2MFZ3_9ACTN</name>
<dbReference type="OrthoDB" id="7064944at2"/>
<organism evidence="1 2">
    <name type="scientific">Actinomadura harenae</name>
    <dbReference type="NCBI Taxonomy" id="2483351"/>
    <lineage>
        <taxon>Bacteria</taxon>
        <taxon>Bacillati</taxon>
        <taxon>Actinomycetota</taxon>
        <taxon>Actinomycetes</taxon>
        <taxon>Streptosporangiales</taxon>
        <taxon>Thermomonosporaceae</taxon>
        <taxon>Actinomadura</taxon>
    </lineage>
</organism>
<sequence>MGEDLDPLCDGTSVAGLAECLRRLRARAGNPSLRRLELWGQQNRRPLARSSTSDLLRGKRLPSRALLLAFLEACGVDPVEDTRWVAAWTLLAANRGAAVPVPAPLPERLAADIRTAGLLRLGNTYLPDLEWRQLFATVSELDIFVAYGQTWRHLHARELAQLARRPDARIRVILADPADTLTVRVLADRFAIGRQELVDRIENTRRDYQDLARPGGATIDIRYWPGDRTCSIHRFDDTAVLGLYSHGRTRTSAVPGLVCAEPGELFQFVKDELETITNGSRPAR</sequence>
<gene>
    <name evidence="1" type="ORF">EBO15_08100</name>
</gene>
<accession>A0A3M2MFZ3</accession>
<protein>
    <submittedName>
        <fullName evidence="1">XRE family transcriptional regulator</fullName>
    </submittedName>
</protein>
<dbReference type="RefSeq" id="WP_147481419.1">
    <property type="nucleotide sequence ID" value="NZ_JBHSKC010000013.1"/>
</dbReference>
<dbReference type="AlphaFoldDB" id="A0A3M2MFZ3"/>
<keyword evidence="2" id="KW-1185">Reference proteome</keyword>
<evidence type="ECO:0000313" key="1">
    <source>
        <dbReference type="EMBL" id="RMI46168.1"/>
    </source>
</evidence>
<proteinExistence type="predicted"/>
<reference evidence="1 2" key="1">
    <citation type="submission" date="2018-10" db="EMBL/GenBank/DDBJ databases">
        <title>Isolation from soil.</title>
        <authorList>
            <person name="Hu J."/>
        </authorList>
    </citation>
    <scope>NUCLEOTIDE SEQUENCE [LARGE SCALE GENOMIC DNA]</scope>
    <source>
        <strain evidence="1 2">NEAU-Ht49</strain>
    </source>
</reference>
<comment type="caution">
    <text evidence="1">The sequence shown here is derived from an EMBL/GenBank/DDBJ whole genome shotgun (WGS) entry which is preliminary data.</text>
</comment>